<organism evidence="5 6">
    <name type="scientific">Sulfurimonas lithotrophica</name>
    <dbReference type="NCBI Taxonomy" id="2590022"/>
    <lineage>
        <taxon>Bacteria</taxon>
        <taxon>Pseudomonadati</taxon>
        <taxon>Campylobacterota</taxon>
        <taxon>Epsilonproteobacteria</taxon>
        <taxon>Campylobacterales</taxon>
        <taxon>Sulfurimonadaceae</taxon>
        <taxon>Sulfurimonas</taxon>
    </lineage>
</organism>
<dbReference type="GO" id="GO:0015288">
    <property type="term" value="F:porin activity"/>
    <property type="evidence" value="ECO:0007669"/>
    <property type="project" value="TreeGrafter"/>
</dbReference>
<dbReference type="OrthoDB" id="9125at2"/>
<dbReference type="InterPro" id="IPR005318">
    <property type="entry name" value="OM_porin_bac"/>
</dbReference>
<dbReference type="RefSeq" id="WP_152307913.1">
    <property type="nucleotide sequence ID" value="NZ_CP043617.1"/>
</dbReference>
<dbReference type="Gene3D" id="2.40.160.10">
    <property type="entry name" value="Porin"/>
    <property type="match status" value="1"/>
</dbReference>
<dbReference type="InterPro" id="IPR023614">
    <property type="entry name" value="Porin_dom_sf"/>
</dbReference>
<accession>A0A5P8P2R7</accession>
<name>A0A5P8P2R7_9BACT</name>
<feature type="signal peptide" evidence="4">
    <location>
        <begin position="1"/>
        <end position="20"/>
    </location>
</feature>
<gene>
    <name evidence="5" type="ORF">FJR48_09610</name>
</gene>
<dbReference type="Proteomes" id="UP000326944">
    <property type="component" value="Chromosome"/>
</dbReference>
<evidence type="ECO:0000256" key="1">
    <source>
        <dbReference type="ARBA" id="ARBA00009075"/>
    </source>
</evidence>
<feature type="chain" id="PRO_5024823388" evidence="4">
    <location>
        <begin position="21"/>
        <end position="425"/>
    </location>
</feature>
<reference evidence="5 6" key="1">
    <citation type="submission" date="2019-09" db="EMBL/GenBank/DDBJ databases">
        <title>Sulfurimonas gotlandica sp. nov., a chemoautotrophic and psychrotolerant epsilonproteobacterium isolated from a pelagic redoxcline, and an emended description of the genus Sulfurimonas.</title>
        <authorList>
            <person name="Wang S."/>
            <person name="Jiang L."/>
            <person name="Shao S."/>
        </authorList>
    </citation>
    <scope>NUCLEOTIDE SEQUENCE [LARGE SCALE GENOMIC DNA]</scope>
    <source>
        <strain evidence="5 6">GYSZ_1</strain>
    </source>
</reference>
<dbReference type="GO" id="GO:0016020">
    <property type="term" value="C:membrane"/>
    <property type="evidence" value="ECO:0007669"/>
    <property type="project" value="InterPro"/>
</dbReference>
<comment type="similarity">
    <text evidence="1">Belongs to the outer membrane porin (Opr) (TC 1.B.25) family.</text>
</comment>
<dbReference type="PANTHER" id="PTHR34596">
    <property type="entry name" value="CHITOPORIN"/>
    <property type="match status" value="1"/>
</dbReference>
<keyword evidence="2" id="KW-0813">Transport</keyword>
<keyword evidence="3 4" id="KW-0732">Signal</keyword>
<dbReference type="KEGG" id="sulg:FJR48_09610"/>
<evidence type="ECO:0000256" key="2">
    <source>
        <dbReference type="ARBA" id="ARBA00022448"/>
    </source>
</evidence>
<protein>
    <submittedName>
        <fullName evidence="5">Outer membrane porin, OprD family</fullName>
    </submittedName>
</protein>
<keyword evidence="6" id="KW-1185">Reference proteome</keyword>
<dbReference type="PANTHER" id="PTHR34596:SF2">
    <property type="entry name" value="CHITOPORIN"/>
    <property type="match status" value="1"/>
</dbReference>
<proteinExistence type="inferred from homology"/>
<evidence type="ECO:0000256" key="4">
    <source>
        <dbReference type="SAM" id="SignalP"/>
    </source>
</evidence>
<evidence type="ECO:0000313" key="6">
    <source>
        <dbReference type="Proteomes" id="UP000326944"/>
    </source>
</evidence>
<dbReference type="EMBL" id="CP043617">
    <property type="protein sequence ID" value="QFR49965.1"/>
    <property type="molecule type" value="Genomic_DNA"/>
</dbReference>
<evidence type="ECO:0000313" key="5">
    <source>
        <dbReference type="EMBL" id="QFR49965.1"/>
    </source>
</evidence>
<dbReference type="AlphaFoldDB" id="A0A5P8P2R7"/>
<sequence>MKLIKMSLAAALLAGSSAFAIENTKVSGDAKLFYSTDDAQHVTASGIKDSMFDQDTSMGEASLNLTLSTDLTDKIKASATFNAISTLGLYNNLVAATWTGGIQDNYFFSEAWLAATEGKTTFKAGRMLLDTPLVFSETWSVVPNSFEAAVVMNQDLPDTTLVGAYVGQHNSAATVAGVGNKTMDIDVDGDTVGDDARSNIFESFYNGAYAFGVVNNSWKPLTAQAWYYSAHDAVTAYWLQADLECQLVEGISYGLQFTETDYDKVLLGSAQDSSNDAFAVKVAYEMKDTFAVSVAYSQTGKDSKNGAGAGANLATGAQSKLYTEAWWYYGKITQNDTTAYNLTVTAPVGGFDLGVYATSATAKNGIAVGKDDDFLEVTLEVAKSFGDLDAGVYYIYTDSDSDNVDAITGKGKDYGTAQVYLTYNF</sequence>
<evidence type="ECO:0000256" key="3">
    <source>
        <dbReference type="ARBA" id="ARBA00022729"/>
    </source>
</evidence>